<dbReference type="EMBL" id="LDJI01000007">
    <property type="protein sequence ID" value="KRG65456.1"/>
    <property type="molecule type" value="Genomic_DNA"/>
</dbReference>
<dbReference type="Proteomes" id="UP000050864">
    <property type="component" value="Unassembled WGS sequence"/>
</dbReference>
<dbReference type="PATRIC" id="fig|405444.3.peg.3434"/>
<name>A0A0R0C823_9GAMM</name>
<proteinExistence type="predicted"/>
<organism evidence="1 2">
    <name type="scientific">Stenotrophomonas humi</name>
    <dbReference type="NCBI Taxonomy" id="405444"/>
    <lineage>
        <taxon>Bacteria</taxon>
        <taxon>Pseudomonadati</taxon>
        <taxon>Pseudomonadota</taxon>
        <taxon>Gammaproteobacteria</taxon>
        <taxon>Lysobacterales</taxon>
        <taxon>Lysobacteraceae</taxon>
        <taxon>Stenotrophomonas</taxon>
    </lineage>
</organism>
<dbReference type="STRING" id="405444.ABB26_03745"/>
<accession>A0A0R0C823</accession>
<reference evidence="1 2" key="1">
    <citation type="submission" date="2015-05" db="EMBL/GenBank/DDBJ databases">
        <title>Genome sequencing and analysis of members of genus Stenotrophomonas.</title>
        <authorList>
            <person name="Patil P.P."/>
            <person name="Midha S."/>
            <person name="Patil P.B."/>
        </authorList>
    </citation>
    <scope>NUCLEOTIDE SEQUENCE [LARGE SCALE GENOMIC DNA]</scope>
    <source>
        <strain evidence="1 2">DSM 18929</strain>
    </source>
</reference>
<protein>
    <submittedName>
        <fullName evidence="1">Uncharacterized protein</fullName>
    </submittedName>
</protein>
<keyword evidence="2" id="KW-1185">Reference proteome</keyword>
<evidence type="ECO:0000313" key="2">
    <source>
        <dbReference type="Proteomes" id="UP000050864"/>
    </source>
</evidence>
<gene>
    <name evidence="1" type="ORF">ABB26_03745</name>
</gene>
<sequence>MSTSAGASAQAALDSSAAMTVFQRMQTLCEADGGTAWGASLCGPMLLADPATRQFIASIDGGEAALERDGAVFRGRLPDAVPIANTSVKWNGRSWTMLMLPLPDKEPTLSILLMHEAWHRIQGQVGLAATNADQTQLETEQGRLSLRLELRALRAAITATTPLAQRQATLDALTFRAWRQARFPEAREAEDAMERHEGIAEYTGRILSQDEAMTAHLAEHLLKGDTVKAYARSFAYYTGPAYGVLLDRASPDWRGSWNRRDGLPEMLAAALKQEVAVDDATFNERATRYGVAEIQAQESARTIKQAEVVAGLRARLIDASVLIAPVNGASFTFDPSRVTPLPPEGAVYGTIRAAAPWGVLEVASEGLLSTDWSRLSVAYAGTAVAGEEVKGNGWSLHLKPGWTLAPGAREGDWTITRPD</sequence>
<dbReference type="AlphaFoldDB" id="A0A0R0C823"/>
<evidence type="ECO:0000313" key="1">
    <source>
        <dbReference type="EMBL" id="KRG65456.1"/>
    </source>
</evidence>
<comment type="caution">
    <text evidence="1">The sequence shown here is derived from an EMBL/GenBank/DDBJ whole genome shotgun (WGS) entry which is preliminary data.</text>
</comment>